<dbReference type="RefSeq" id="XP_066084547.1">
    <property type="nucleotide sequence ID" value="XM_066228450.1"/>
</dbReference>
<evidence type="ECO:0000313" key="4">
    <source>
        <dbReference type="Proteomes" id="UP001358614"/>
    </source>
</evidence>
<keyword evidence="4" id="KW-1185">Reference proteome</keyword>
<proteinExistence type="predicted"/>
<dbReference type="Proteomes" id="UP001358614">
    <property type="component" value="Chromosome 1"/>
</dbReference>
<feature type="compositionally biased region" description="Low complexity" evidence="1">
    <location>
        <begin position="217"/>
        <end position="249"/>
    </location>
</feature>
<dbReference type="GeneID" id="91103474"/>
<dbReference type="EMBL" id="CP144089">
    <property type="protein sequence ID" value="WWD06580.1"/>
    <property type="molecule type" value="Genomic_DNA"/>
</dbReference>
<accession>A0AAX4KLU8</accession>
<reference evidence="3 4" key="1">
    <citation type="submission" date="2024-01" db="EMBL/GenBank/DDBJ databases">
        <title>Comparative genomics of Cryptococcus and Kwoniella reveals pathogenesis evolution and contrasting modes of karyotype evolution via chromosome fusion or intercentromeric recombination.</title>
        <authorList>
            <person name="Coelho M.A."/>
            <person name="David-Palma M."/>
            <person name="Shea T."/>
            <person name="Bowers K."/>
            <person name="McGinley-Smith S."/>
            <person name="Mohammad A.W."/>
            <person name="Gnirke A."/>
            <person name="Yurkov A.M."/>
            <person name="Nowrousian M."/>
            <person name="Sun S."/>
            <person name="Cuomo C.A."/>
            <person name="Heitman J."/>
        </authorList>
    </citation>
    <scope>NUCLEOTIDE SEQUENCE [LARGE SCALE GENOMIC DNA]</scope>
    <source>
        <strain evidence="3 4">PYCC6329</strain>
    </source>
</reference>
<name>A0AAX4KLU8_9TREE</name>
<dbReference type="AlphaFoldDB" id="A0AAX4KLU8"/>
<dbReference type="KEGG" id="ker:91103474"/>
<evidence type="ECO:0000256" key="1">
    <source>
        <dbReference type="SAM" id="MobiDB-lite"/>
    </source>
</evidence>
<evidence type="ECO:0000256" key="2">
    <source>
        <dbReference type="SAM" id="SignalP"/>
    </source>
</evidence>
<feature type="region of interest" description="Disordered" evidence="1">
    <location>
        <begin position="166"/>
        <end position="198"/>
    </location>
</feature>
<organism evidence="3 4">
    <name type="scientific">Kwoniella europaea PYCC6329</name>
    <dbReference type="NCBI Taxonomy" id="1423913"/>
    <lineage>
        <taxon>Eukaryota</taxon>
        <taxon>Fungi</taxon>
        <taxon>Dikarya</taxon>
        <taxon>Basidiomycota</taxon>
        <taxon>Agaricomycotina</taxon>
        <taxon>Tremellomycetes</taxon>
        <taxon>Tremellales</taxon>
        <taxon>Cryptococcaceae</taxon>
        <taxon>Kwoniella</taxon>
    </lineage>
</organism>
<feature type="region of interest" description="Disordered" evidence="1">
    <location>
        <begin position="215"/>
        <end position="255"/>
    </location>
</feature>
<feature type="signal peptide" evidence="2">
    <location>
        <begin position="1"/>
        <end position="23"/>
    </location>
</feature>
<feature type="chain" id="PRO_5043489418" evidence="2">
    <location>
        <begin position="24"/>
        <end position="322"/>
    </location>
</feature>
<gene>
    <name evidence="3" type="ORF">V865_004673</name>
</gene>
<sequence>MFFNAPLTTLLLALASVTDFTTAKPAPRCSTNAECIRRGLPIRSPSKRAFHNSNLRARQAPSDALSFDYTGAVATYTIESAGDYLFTVQAGSGGMTSAGDYSSIGGTAAQVNATIFLNANTVLNLVVGAQAGTASSGFGAGGGGGSFVYTTDNDLLIAAGGGGGGETAYPNTHPGADANSDFSTSASAGSTGVAGGTGGNGGSALTEYGAGGGGAGWLSSGSTPGTSSSGNGGSTKPSWTGGTTTTGASTAGGFGGGGGGGSNGGGGGGGYSGGGGGGQYYAPGSGGGGANYLTAAGTDGSVTIGHTGNGVIIITQLTAEAP</sequence>
<protein>
    <submittedName>
        <fullName evidence="3">Uncharacterized protein</fullName>
    </submittedName>
</protein>
<evidence type="ECO:0000313" key="3">
    <source>
        <dbReference type="EMBL" id="WWD06580.1"/>
    </source>
</evidence>
<keyword evidence="2" id="KW-0732">Signal</keyword>